<dbReference type="AlphaFoldDB" id="A0A8J3VI13"/>
<accession>A0A8J3VI13</accession>
<reference evidence="1" key="1">
    <citation type="submission" date="2021-01" db="EMBL/GenBank/DDBJ databases">
        <title>Whole genome shotgun sequence of Rhizocola hellebori NBRC 109834.</title>
        <authorList>
            <person name="Komaki H."/>
            <person name="Tamura T."/>
        </authorList>
    </citation>
    <scope>NUCLEOTIDE SEQUENCE</scope>
    <source>
        <strain evidence="1">NBRC 109834</strain>
    </source>
</reference>
<gene>
    <name evidence="1" type="ORF">Rhe02_51720</name>
</gene>
<evidence type="ECO:0000313" key="2">
    <source>
        <dbReference type="Proteomes" id="UP000612899"/>
    </source>
</evidence>
<protein>
    <submittedName>
        <fullName evidence="1">Uncharacterized protein</fullName>
    </submittedName>
</protein>
<dbReference type="EMBL" id="BONY01000033">
    <property type="protein sequence ID" value="GIH07105.1"/>
    <property type="molecule type" value="Genomic_DNA"/>
</dbReference>
<evidence type="ECO:0000313" key="1">
    <source>
        <dbReference type="EMBL" id="GIH07105.1"/>
    </source>
</evidence>
<dbReference type="Proteomes" id="UP000612899">
    <property type="component" value="Unassembled WGS sequence"/>
</dbReference>
<dbReference type="RefSeq" id="WP_203910908.1">
    <property type="nucleotide sequence ID" value="NZ_BONY01000033.1"/>
</dbReference>
<organism evidence="1 2">
    <name type="scientific">Rhizocola hellebori</name>
    <dbReference type="NCBI Taxonomy" id="1392758"/>
    <lineage>
        <taxon>Bacteria</taxon>
        <taxon>Bacillati</taxon>
        <taxon>Actinomycetota</taxon>
        <taxon>Actinomycetes</taxon>
        <taxon>Micromonosporales</taxon>
        <taxon>Micromonosporaceae</taxon>
        <taxon>Rhizocola</taxon>
    </lineage>
</organism>
<sequence length="158" mass="17821">MRFQLATYRCDPNGHLFRAPTILGGHGVFLARSSGEGDLAYVDAVSDDAFGDLRSILRGIPTFMQLHELERGKVVQDLFSITCDYDSQGAPYVLNRDPCCIHCSDCNVRFIEATDPPEFVDIDVPEVSHGRWDSMSVTDRRTAIEQALNEYFIDRADW</sequence>
<keyword evidence="2" id="KW-1185">Reference proteome</keyword>
<name>A0A8J3VI13_9ACTN</name>
<comment type="caution">
    <text evidence="1">The sequence shown here is derived from an EMBL/GenBank/DDBJ whole genome shotgun (WGS) entry which is preliminary data.</text>
</comment>
<proteinExistence type="predicted"/>